<name>A0ABR3H9Y1_LOXSC</name>
<evidence type="ECO:0000313" key="8">
    <source>
        <dbReference type="EMBL" id="KAL0861607.1"/>
    </source>
</evidence>
<evidence type="ECO:0000256" key="6">
    <source>
        <dbReference type="PROSITE-ProRule" id="PRU00309"/>
    </source>
</evidence>
<comment type="caution">
    <text evidence="8">The sequence shown here is derived from an EMBL/GenBank/DDBJ whole genome shotgun (WGS) entry which is preliminary data.</text>
</comment>
<reference evidence="8 9" key="1">
    <citation type="submission" date="2024-06" db="EMBL/GenBank/DDBJ databases">
        <title>A chromosome-level genome assembly of beet webworm, Loxostege sticticalis.</title>
        <authorList>
            <person name="Zhang Y."/>
        </authorList>
    </citation>
    <scope>NUCLEOTIDE SEQUENCE [LARGE SCALE GENOMIC DNA]</scope>
    <source>
        <strain evidence="8">AQ026</strain>
        <tissue evidence="8">Whole body</tissue>
    </source>
</reference>
<evidence type="ECO:0000256" key="1">
    <source>
        <dbReference type="ARBA" id="ARBA00001968"/>
    </source>
</evidence>
<keyword evidence="5 6" id="KW-0238">DNA-binding</keyword>
<comment type="cofactor">
    <cofactor evidence="1">
        <name>a divalent metal cation</name>
        <dbReference type="ChEBI" id="CHEBI:60240"/>
    </cofactor>
</comment>
<accession>A0ABR3H9Y1</accession>
<evidence type="ECO:0000256" key="2">
    <source>
        <dbReference type="ARBA" id="ARBA00022723"/>
    </source>
</evidence>
<dbReference type="Gene3D" id="6.20.210.20">
    <property type="entry name" value="THAP domain"/>
    <property type="match status" value="1"/>
</dbReference>
<dbReference type="SUPFAM" id="SSF57716">
    <property type="entry name" value="Glucocorticoid receptor-like (DNA-binding domain)"/>
    <property type="match status" value="1"/>
</dbReference>
<keyword evidence="3 6" id="KW-0863">Zinc-finger</keyword>
<dbReference type="Pfam" id="PF05485">
    <property type="entry name" value="THAP"/>
    <property type="match status" value="1"/>
</dbReference>
<dbReference type="EMBL" id="JBEUOH010000023">
    <property type="protein sequence ID" value="KAL0861607.1"/>
    <property type="molecule type" value="Genomic_DNA"/>
</dbReference>
<dbReference type="SMART" id="SM00980">
    <property type="entry name" value="THAP"/>
    <property type="match status" value="1"/>
</dbReference>
<evidence type="ECO:0000256" key="5">
    <source>
        <dbReference type="ARBA" id="ARBA00023125"/>
    </source>
</evidence>
<gene>
    <name evidence="8" type="ORF">ABMA27_009106</name>
</gene>
<evidence type="ECO:0000256" key="3">
    <source>
        <dbReference type="ARBA" id="ARBA00022771"/>
    </source>
</evidence>
<sequence>MVGPCVVVFCKNIGSHLFPKEESRRKQWIEAIKHMKPGLSVKKYSLVCSAHFKPTDFSTTPMACQRPEDKKMLQFKLRNTKGAVRSADVPPKKEKERSSFTISDLQNNNDALHFYAGLENYRKFLFISLHWKSLDLWVNKETVQSYMPLDFHDKFPSTRVVLDATECPIKKSNLPLAQQITFSSYKNRNTVKVMIGMAPSGLISYVSPCYGGSCTDRQIIERSDWRKEEDILDKFNYNDEIMVDKGLNVQDIFISYGVKVNMPEFFKKGSQIASGTLLSNRKIASKRVHVEIIIGMMKTYKILTTPIQFSCKGGRVVTIVELITNSKIFIICFMCCNFRECIMKQNK</sequence>
<dbReference type="InterPro" id="IPR006612">
    <property type="entry name" value="THAP_Znf"/>
</dbReference>
<keyword evidence="2" id="KW-0479">Metal-binding</keyword>
<dbReference type="PROSITE" id="PS50950">
    <property type="entry name" value="ZF_THAP"/>
    <property type="match status" value="1"/>
</dbReference>
<dbReference type="InterPro" id="IPR038441">
    <property type="entry name" value="THAP_Znf_sf"/>
</dbReference>
<dbReference type="Proteomes" id="UP001549920">
    <property type="component" value="Unassembled WGS sequence"/>
</dbReference>
<evidence type="ECO:0000256" key="4">
    <source>
        <dbReference type="ARBA" id="ARBA00022833"/>
    </source>
</evidence>
<keyword evidence="4" id="KW-0862">Zinc</keyword>
<protein>
    <recommendedName>
        <fullName evidence="7">THAP-type domain-containing protein</fullName>
    </recommendedName>
</protein>
<dbReference type="PANTHER" id="PTHR23080:SF143">
    <property type="entry name" value="SI:DKEY-56D12.4"/>
    <property type="match status" value="1"/>
</dbReference>
<evidence type="ECO:0000259" key="7">
    <source>
        <dbReference type="PROSITE" id="PS50950"/>
    </source>
</evidence>
<dbReference type="Pfam" id="PF13359">
    <property type="entry name" value="DDE_Tnp_4"/>
    <property type="match status" value="1"/>
</dbReference>
<feature type="domain" description="THAP-type" evidence="7">
    <location>
        <begin position="1"/>
        <end position="88"/>
    </location>
</feature>
<proteinExistence type="predicted"/>
<evidence type="ECO:0000313" key="9">
    <source>
        <dbReference type="Proteomes" id="UP001549920"/>
    </source>
</evidence>
<keyword evidence="9" id="KW-1185">Reference proteome</keyword>
<dbReference type="PANTHER" id="PTHR23080">
    <property type="entry name" value="THAP DOMAIN PROTEIN"/>
    <property type="match status" value="1"/>
</dbReference>
<dbReference type="InterPro" id="IPR027806">
    <property type="entry name" value="HARBI1_dom"/>
</dbReference>
<organism evidence="8 9">
    <name type="scientific">Loxostege sticticalis</name>
    <name type="common">Beet webworm moth</name>
    <dbReference type="NCBI Taxonomy" id="481309"/>
    <lineage>
        <taxon>Eukaryota</taxon>
        <taxon>Metazoa</taxon>
        <taxon>Ecdysozoa</taxon>
        <taxon>Arthropoda</taxon>
        <taxon>Hexapoda</taxon>
        <taxon>Insecta</taxon>
        <taxon>Pterygota</taxon>
        <taxon>Neoptera</taxon>
        <taxon>Endopterygota</taxon>
        <taxon>Lepidoptera</taxon>
        <taxon>Glossata</taxon>
        <taxon>Ditrysia</taxon>
        <taxon>Pyraloidea</taxon>
        <taxon>Crambidae</taxon>
        <taxon>Pyraustinae</taxon>
        <taxon>Loxostege</taxon>
    </lineage>
</organism>